<feature type="compositionally biased region" description="Pro residues" evidence="1">
    <location>
        <begin position="23"/>
        <end position="43"/>
    </location>
</feature>
<gene>
    <name evidence="4" type="ORF">ACFFGN_24190</name>
</gene>
<dbReference type="InterPro" id="IPR017853">
    <property type="entry name" value="GH"/>
</dbReference>
<dbReference type="PROSITE" id="PS51257">
    <property type="entry name" value="PROKAR_LIPOPROTEIN"/>
    <property type="match status" value="1"/>
</dbReference>
<keyword evidence="5" id="KW-1185">Reference proteome</keyword>
<dbReference type="Pfam" id="PF03537">
    <property type="entry name" value="Glyco_hydro_114"/>
    <property type="match status" value="1"/>
</dbReference>
<dbReference type="Gene3D" id="3.20.20.70">
    <property type="entry name" value="Aldolase class I"/>
    <property type="match status" value="1"/>
</dbReference>
<evidence type="ECO:0000259" key="3">
    <source>
        <dbReference type="Pfam" id="PF03537"/>
    </source>
</evidence>
<feature type="signal peptide" evidence="2">
    <location>
        <begin position="1"/>
        <end position="17"/>
    </location>
</feature>
<feature type="region of interest" description="Disordered" evidence="1">
    <location>
        <begin position="18"/>
        <end position="79"/>
    </location>
</feature>
<dbReference type="SUPFAM" id="SSF51445">
    <property type="entry name" value="(Trans)glycosidases"/>
    <property type="match status" value="1"/>
</dbReference>
<dbReference type="PANTHER" id="PTHR35273">
    <property type="entry name" value="ALPHA-1,4 POLYGALACTOSAMINIDASE, PUTATIVE (AFU_ORTHOLOGUE AFUA_3G07890)-RELATED"/>
    <property type="match status" value="1"/>
</dbReference>
<dbReference type="InterPro" id="IPR013785">
    <property type="entry name" value="Aldolase_TIM"/>
</dbReference>
<sequence length="303" mass="32830">MLKLVLCVGLFLFTGCAADEPPTAVPSPGPTASPTAAPRPTPASTPGSTPASSARPTATGSARPTSSATPRRWSPSPGTAWQWQLDGTLDLSVDVPVYDVDGERTTKAQVDELHRRGRRVICYVNVGAYENFRPDKARFPAALLGKALDGWPGERWLDIRRWDQLAPIMAARFGACRAKGFDAIEPDNVDAYSNDSGFPLTAADQLTYNRRIAALAHRVGLSVALKNDVEQAAILEPSFDFAVNEECMKYDECESLAAFRQAGKAVLHVEYDLAPAEFCARAKRLGFSSMRKPLVLHAGRQPC</sequence>
<feature type="domain" description="Glycoside-hydrolase family GH114 TIM-barrel" evidence="3">
    <location>
        <begin position="81"/>
        <end position="296"/>
    </location>
</feature>
<dbReference type="RefSeq" id="WP_380051582.1">
    <property type="nucleotide sequence ID" value="NZ_JBHLTC010000030.1"/>
</dbReference>
<evidence type="ECO:0000256" key="2">
    <source>
        <dbReference type="SAM" id="SignalP"/>
    </source>
</evidence>
<reference evidence="4 5" key="1">
    <citation type="submission" date="2024-09" db="EMBL/GenBank/DDBJ databases">
        <authorList>
            <person name="Sun Q."/>
            <person name="Mori K."/>
        </authorList>
    </citation>
    <scope>NUCLEOTIDE SEQUENCE [LARGE SCALE GENOMIC DNA]</scope>
    <source>
        <strain evidence="4 5">CGMCC 1.15906</strain>
    </source>
</reference>
<organism evidence="4 5">
    <name type="scientific">Kribbella deserti</name>
    <dbReference type="NCBI Taxonomy" id="1926257"/>
    <lineage>
        <taxon>Bacteria</taxon>
        <taxon>Bacillati</taxon>
        <taxon>Actinomycetota</taxon>
        <taxon>Actinomycetes</taxon>
        <taxon>Propionibacteriales</taxon>
        <taxon>Kribbellaceae</taxon>
        <taxon>Kribbella</taxon>
    </lineage>
</organism>
<dbReference type="PANTHER" id="PTHR35273:SF2">
    <property type="entry name" value="ALPHA-GALACTOSIDASE"/>
    <property type="match status" value="1"/>
</dbReference>
<protein>
    <submittedName>
        <fullName evidence="4">Endo alpha-1,4 polygalactosaminidase</fullName>
    </submittedName>
</protein>
<dbReference type="Proteomes" id="UP001589890">
    <property type="component" value="Unassembled WGS sequence"/>
</dbReference>
<evidence type="ECO:0000256" key="1">
    <source>
        <dbReference type="SAM" id="MobiDB-lite"/>
    </source>
</evidence>
<dbReference type="InterPro" id="IPR004352">
    <property type="entry name" value="GH114_TIM-barrel"/>
</dbReference>
<dbReference type="EMBL" id="JBHLTC010000030">
    <property type="protein sequence ID" value="MFC0627197.1"/>
    <property type="molecule type" value="Genomic_DNA"/>
</dbReference>
<feature type="chain" id="PRO_5047066638" evidence="2">
    <location>
        <begin position="18"/>
        <end position="303"/>
    </location>
</feature>
<evidence type="ECO:0000313" key="4">
    <source>
        <dbReference type="EMBL" id="MFC0627197.1"/>
    </source>
</evidence>
<name>A0ABV6QU20_9ACTN</name>
<keyword evidence="2" id="KW-0732">Signal</keyword>
<proteinExistence type="predicted"/>
<comment type="caution">
    <text evidence="4">The sequence shown here is derived from an EMBL/GenBank/DDBJ whole genome shotgun (WGS) entry which is preliminary data.</text>
</comment>
<accession>A0ABV6QU20</accession>
<feature type="compositionally biased region" description="Low complexity" evidence="1">
    <location>
        <begin position="44"/>
        <end position="63"/>
    </location>
</feature>
<evidence type="ECO:0000313" key="5">
    <source>
        <dbReference type="Proteomes" id="UP001589890"/>
    </source>
</evidence>